<sequence>MADFQTNFDRLKNSNVIPDVDENLLPPAVRDAIAGLGDDEMTVLENLSKSTGTHIYLNNNHQVICGL</sequence>
<accession>G9AIG8</accession>
<reference evidence="1 2" key="1">
    <citation type="journal article" date="2012" name="J. Bacteriol.">
        <title>Genome sequence of the soybean symbiont Sinorhizobium fredii HH103.</title>
        <authorList>
            <person name="Weidner S."/>
            <person name="Becker A."/>
            <person name="Bonilla I."/>
            <person name="Jaenicke S."/>
            <person name="Lloret J."/>
            <person name="Margaret I."/>
            <person name="Puhler A."/>
            <person name="Ruiz-Sainz J.E."/>
            <person name="Schneiker-Bekel S."/>
            <person name="Szczepanowski R."/>
            <person name="Vinardell J.M."/>
            <person name="Zehner S."/>
            <person name="Gottfert M."/>
        </authorList>
    </citation>
    <scope>NUCLEOTIDE SEQUENCE [LARGE SCALE GENOMIC DNA]</scope>
    <source>
        <strain evidence="1 2">HH103</strain>
        <plasmid evidence="2">pSfHH103e</plasmid>
    </source>
</reference>
<dbReference type="AlphaFoldDB" id="G9AIG8"/>
<protein>
    <submittedName>
        <fullName evidence="1">Uncharacterized protein</fullName>
    </submittedName>
</protein>
<dbReference type="PATRIC" id="fig|380.5.peg.5939"/>
<dbReference type="RefSeq" id="WP_014332489.1">
    <property type="nucleotide sequence ID" value="NC_016815.1"/>
</dbReference>
<keyword evidence="1" id="KW-0614">Plasmid</keyword>
<evidence type="ECO:0000313" key="1">
    <source>
        <dbReference type="EMBL" id="CCF00850.1"/>
    </source>
</evidence>
<name>G9AIG8_SINF1</name>
<evidence type="ECO:0000313" key="2">
    <source>
        <dbReference type="Proteomes" id="UP000007735"/>
    </source>
</evidence>
<organism evidence="1 2">
    <name type="scientific">Sinorhizobium fredii (strain HH103)</name>
    <dbReference type="NCBI Taxonomy" id="1117943"/>
    <lineage>
        <taxon>Bacteria</taxon>
        <taxon>Pseudomonadati</taxon>
        <taxon>Pseudomonadota</taxon>
        <taxon>Alphaproteobacteria</taxon>
        <taxon>Hyphomicrobiales</taxon>
        <taxon>Rhizobiaceae</taxon>
        <taxon>Sinorhizobium/Ensifer group</taxon>
        <taxon>Sinorhizobium</taxon>
    </lineage>
</organism>
<dbReference type="HOGENOM" id="CLU_2809447_0_0_5"/>
<dbReference type="EMBL" id="HE616899">
    <property type="protein sequence ID" value="CCF00850.1"/>
    <property type="molecule type" value="Genomic_DNA"/>
</dbReference>
<gene>
    <name evidence="1" type="ordered locus">SFHH103_06391</name>
</gene>
<proteinExistence type="predicted"/>
<dbReference type="Proteomes" id="UP000007735">
    <property type="component" value="Plasmid pSfHH103e"/>
</dbReference>
<dbReference type="KEGG" id="sfh:SFHH103_06391"/>
<geneLocation type="plasmid" evidence="1 2">
    <name>pSfHH103e</name>
</geneLocation>